<dbReference type="Pfam" id="PF05768">
    <property type="entry name" value="Glrx-like"/>
    <property type="match status" value="1"/>
</dbReference>
<comment type="caution">
    <text evidence="1">The sequence shown here is derived from an EMBL/GenBank/DDBJ whole genome shotgun (WGS) entry which is preliminary data.</text>
</comment>
<dbReference type="AlphaFoldDB" id="A0A830F8D9"/>
<reference evidence="1 2" key="1">
    <citation type="journal article" date="2019" name="Int. J. Syst. Evol. Microbiol.">
        <title>The Global Catalogue of Microorganisms (GCM) 10K type strain sequencing project: providing services to taxonomists for standard genome sequencing and annotation.</title>
        <authorList>
            <consortium name="The Broad Institute Genomics Platform"/>
            <consortium name="The Broad Institute Genome Sequencing Center for Infectious Disease"/>
            <person name="Wu L."/>
            <person name="Ma J."/>
        </authorList>
    </citation>
    <scope>NUCLEOTIDE SEQUENCE [LARGE SCALE GENOMIC DNA]</scope>
    <source>
        <strain evidence="1 2">JCM 19585</strain>
    </source>
</reference>
<gene>
    <name evidence="1" type="ORF">GCM10009037_11110</name>
</gene>
<dbReference type="InterPro" id="IPR036249">
    <property type="entry name" value="Thioredoxin-like_sf"/>
</dbReference>
<dbReference type="OrthoDB" id="286273at2157"/>
<name>A0A830F8D9_9EURY</name>
<accession>A0A830F8D9</accession>
<dbReference type="Gene3D" id="3.40.30.10">
    <property type="entry name" value="Glutaredoxin"/>
    <property type="match status" value="1"/>
</dbReference>
<dbReference type="InterPro" id="IPR008554">
    <property type="entry name" value="Glutaredoxin-like"/>
</dbReference>
<protein>
    <submittedName>
        <fullName evidence="1">Thioredoxin family protein</fullName>
    </submittedName>
</protein>
<dbReference type="EMBL" id="BMPF01000001">
    <property type="protein sequence ID" value="GGL29179.1"/>
    <property type="molecule type" value="Genomic_DNA"/>
</dbReference>
<evidence type="ECO:0000313" key="1">
    <source>
        <dbReference type="EMBL" id="GGL29179.1"/>
    </source>
</evidence>
<sequence length="82" mass="9259">MAVDVTVYTRDDCHLCEDVLTTVGRVGDDHDLDVAVVDVDDDPELREAYGERVPYVFVDGTPKFKYRVSEDALRDAIERAEP</sequence>
<organism evidence="1 2">
    <name type="scientific">Halarchaeum grantii</name>
    <dbReference type="NCBI Taxonomy" id="1193105"/>
    <lineage>
        <taxon>Archaea</taxon>
        <taxon>Methanobacteriati</taxon>
        <taxon>Methanobacteriota</taxon>
        <taxon>Stenosarchaea group</taxon>
        <taxon>Halobacteria</taxon>
        <taxon>Halobacteriales</taxon>
        <taxon>Halobacteriaceae</taxon>
    </lineage>
</organism>
<evidence type="ECO:0000313" key="2">
    <source>
        <dbReference type="Proteomes" id="UP000628840"/>
    </source>
</evidence>
<dbReference type="Proteomes" id="UP000628840">
    <property type="component" value="Unassembled WGS sequence"/>
</dbReference>
<proteinExistence type="predicted"/>
<dbReference type="SUPFAM" id="SSF52833">
    <property type="entry name" value="Thioredoxin-like"/>
    <property type="match status" value="1"/>
</dbReference>
<keyword evidence="2" id="KW-1185">Reference proteome</keyword>
<dbReference type="RefSeq" id="WP_188880199.1">
    <property type="nucleotide sequence ID" value="NZ_BMPF01000001.1"/>
</dbReference>